<comment type="similarity">
    <text evidence="1">Belongs to the universal ribosomal protein uS7 family.</text>
</comment>
<dbReference type="InterPro" id="IPR023798">
    <property type="entry name" value="Ribosomal_uS7_dom"/>
</dbReference>
<reference evidence="7 8" key="1">
    <citation type="submission" date="2019-08" db="EMBL/GenBank/DDBJ databases">
        <authorList>
            <person name="Vazquez-Campos X."/>
        </authorList>
    </citation>
    <scope>NUCLEOTIDE SEQUENCE [LARGE SCALE GENOMIC DNA]</scope>
    <source>
        <strain evidence="7">LFW-283_2</strain>
    </source>
</reference>
<evidence type="ECO:0000259" key="6">
    <source>
        <dbReference type="Pfam" id="PF00177"/>
    </source>
</evidence>
<evidence type="ECO:0000256" key="4">
    <source>
        <dbReference type="ARBA" id="ARBA00023274"/>
    </source>
</evidence>
<dbReference type="EMBL" id="CABMJJ010000008">
    <property type="protein sequence ID" value="VVC03693.1"/>
    <property type="molecule type" value="Genomic_DNA"/>
</dbReference>
<evidence type="ECO:0000313" key="8">
    <source>
        <dbReference type="Proteomes" id="UP000789941"/>
    </source>
</evidence>
<evidence type="ECO:0000256" key="5">
    <source>
        <dbReference type="NCBIfam" id="TIGR01028"/>
    </source>
</evidence>
<sequence length="201" mass="22051">MDKLFGKYSLDNVVIKDQSLAQNISLKPILVPHTFGRNSKKVLGKTQVNVVERLANKLMRGGTGEKTSGKVIRTKGRMQGKKLKALKVVEDAFGIVEGQTKENPIQVLIRALENAAPREDVTRVSHGGVSYQIAVDVSATRRLDMALRNMALAALMGAFNKPKSLSQALADEIISTAKGDMQTSYAIKKRDETERMARSAR</sequence>
<accession>A0A5E4LRJ1</accession>
<dbReference type="NCBIfam" id="NF003106">
    <property type="entry name" value="PRK04027.1"/>
    <property type="match status" value="1"/>
</dbReference>
<dbReference type="InterPro" id="IPR036823">
    <property type="entry name" value="Ribosomal_uS7_dom_sf"/>
</dbReference>
<dbReference type="InterPro" id="IPR005716">
    <property type="entry name" value="Ribosomal_uS7_euk/arc"/>
</dbReference>
<keyword evidence="3 7" id="KW-0689">Ribosomal protein</keyword>
<dbReference type="Gene3D" id="1.10.455.10">
    <property type="entry name" value="Ribosomal protein S7 domain"/>
    <property type="match status" value="1"/>
</dbReference>
<dbReference type="GO" id="GO:0015935">
    <property type="term" value="C:small ribosomal subunit"/>
    <property type="evidence" value="ECO:0007669"/>
    <property type="project" value="UniProtKB-UniRule"/>
</dbReference>
<keyword evidence="4" id="KW-0687">Ribonucleoprotein</keyword>
<evidence type="ECO:0000313" key="7">
    <source>
        <dbReference type="EMBL" id="VVC03693.1"/>
    </source>
</evidence>
<protein>
    <recommendedName>
        <fullName evidence="5">30S ribosomal protein S7</fullName>
    </recommendedName>
</protein>
<dbReference type="PANTHER" id="PTHR11205">
    <property type="entry name" value="RIBOSOMAL PROTEIN S7"/>
    <property type="match status" value="1"/>
</dbReference>
<evidence type="ECO:0000256" key="3">
    <source>
        <dbReference type="ARBA" id="ARBA00022980"/>
    </source>
</evidence>
<dbReference type="Pfam" id="PF00177">
    <property type="entry name" value="Ribosomal_S7"/>
    <property type="match status" value="1"/>
</dbReference>
<feature type="domain" description="Small ribosomal subunit protein uS7" evidence="6">
    <location>
        <begin position="24"/>
        <end position="201"/>
    </location>
</feature>
<dbReference type="GO" id="GO:0006412">
    <property type="term" value="P:translation"/>
    <property type="evidence" value="ECO:0007669"/>
    <property type="project" value="UniProtKB-UniRule"/>
</dbReference>
<proteinExistence type="inferred from homology"/>
<dbReference type="AlphaFoldDB" id="A0A5E4LRJ1"/>
<organism evidence="7 8">
    <name type="scientific">Candidatus Bilamarchaeum dharawalense</name>
    <dbReference type="NCBI Taxonomy" id="2885759"/>
    <lineage>
        <taxon>Archaea</taxon>
        <taxon>Candidatus Micrarchaeota</taxon>
        <taxon>Candidatus Micrarchaeia</taxon>
        <taxon>Candidatus Anstonellales</taxon>
        <taxon>Candidatus Bilamarchaeaceae</taxon>
        <taxon>Candidatus Bilamarchaeum</taxon>
    </lineage>
</organism>
<dbReference type="NCBIfam" id="TIGR01028">
    <property type="entry name" value="uS7_euk_arch"/>
    <property type="match status" value="1"/>
</dbReference>
<evidence type="ECO:0000256" key="2">
    <source>
        <dbReference type="ARBA" id="ARBA00011458"/>
    </source>
</evidence>
<evidence type="ECO:0000256" key="1">
    <source>
        <dbReference type="ARBA" id="ARBA00007151"/>
    </source>
</evidence>
<dbReference type="SUPFAM" id="SSF47973">
    <property type="entry name" value="Ribosomal protein S7"/>
    <property type="match status" value="1"/>
</dbReference>
<dbReference type="GO" id="GO:0003735">
    <property type="term" value="F:structural constituent of ribosome"/>
    <property type="evidence" value="ECO:0007669"/>
    <property type="project" value="UniProtKB-UniRule"/>
</dbReference>
<dbReference type="InterPro" id="IPR000235">
    <property type="entry name" value="Ribosomal_uS7"/>
</dbReference>
<gene>
    <name evidence="7" type="primary">rps7</name>
    <name evidence="7" type="ORF">LFW2832_00475</name>
</gene>
<dbReference type="PIRSF" id="PIRSF002122">
    <property type="entry name" value="RPS7p_RPS7a_RPS5e_RPS7o"/>
    <property type="match status" value="1"/>
</dbReference>
<comment type="caution">
    <text evidence="7">The sequence shown here is derived from an EMBL/GenBank/DDBJ whole genome shotgun (WGS) entry which is preliminary data.</text>
</comment>
<comment type="subunit">
    <text evidence="2">Part of the 30S ribosomal subunit.</text>
</comment>
<name>A0A5E4LRJ1_9ARCH</name>
<dbReference type="Proteomes" id="UP000789941">
    <property type="component" value="Unassembled WGS sequence"/>
</dbReference>